<keyword evidence="7" id="KW-0472">Membrane</keyword>
<dbReference type="InterPro" id="IPR000967">
    <property type="entry name" value="Znf_NFX1"/>
</dbReference>
<feature type="transmembrane region" description="Helical" evidence="7">
    <location>
        <begin position="776"/>
        <end position="795"/>
    </location>
</feature>
<keyword evidence="5" id="KW-0862">Zinc</keyword>
<feature type="domain" description="NF-X1-type" evidence="8">
    <location>
        <begin position="220"/>
        <end position="239"/>
    </location>
</feature>
<evidence type="ECO:0000313" key="9">
    <source>
        <dbReference type="EMBL" id="CAL8075058.1"/>
    </source>
</evidence>
<protein>
    <recommendedName>
        <fullName evidence="8">NF-X1-type domain-containing protein</fullName>
    </recommendedName>
</protein>
<sequence>MAEQAIYQGVREENESLSDNEDELQSAKIIESLTSKYTEQEGSELLGKTIEYLRENIRPGICLICIEDIERTEAVWSCKSCHCMHHLVCIQRWAKDSMAMIREKAAQRGFNLPIVWCCPKCRRDYSEKEFPDQYRCFCEKVINPKADPWVAPHSCGEVCNKPLQPECGHPCVLLCHSGSCPPCPKYVTVSCFCGKSTPQTRRCFLKLWACQSVCGQQLACGVHNCPELCHESECPPCKKPVTLYCRCSSPSPLVFPCHKVTEVDENGKPECVVSCGKLCKKILSCGIHKCDRVCHEDNCGVCQIACPCGKETVPCGGSQRGPGKPCQNVCQRPLNCEMHSCSQKCHQGSCGLCLQTVEKKCRCGQIEKEVSCSKDLVCEFKCKKLKDCKLHACNRKCCIECAPCTASCGKTLSCKNHKCESSCNHVGRCYPCPVTVQVKCKCGSTVRQVPCGFERKCKPPDCSKLCTRPPKCDHSKIQNHRCHFGDCPKCVLKCGKRMVCSHLCKKVCHNLKQKGGNGKNNSTNPKTNTQCGPCHEIIRSECKLHTNLEVKCFQRFEKCKELCMKQLSCGIHYCNKICHESTDPNGCGACREACSKARPAGCLHQCDLGCHEGPCSICTLVAKISCHCGQEELFVPCFKQSSLSETEKSCKNQCIKKLSCHHRCLSLCHSGECPETEKCRRKVKLTCKCKHLKKDVECFLINDLTGEGKFLDCGPTTCNIQKSPKETPSGTAKKRNRKKKTSEGEKDISEIGSEESTKGDGDASLGSGPTGTVKKAVVICAAVVAVALLLAFLGTSTK</sequence>
<feature type="domain" description="NF-X1-type" evidence="8">
    <location>
        <begin position="167"/>
        <end position="185"/>
    </location>
</feature>
<keyword evidence="10" id="KW-1185">Reference proteome</keyword>
<evidence type="ECO:0000256" key="6">
    <source>
        <dbReference type="SAM" id="MobiDB-lite"/>
    </source>
</evidence>
<feature type="domain" description="NF-X1-type" evidence="8">
    <location>
        <begin position="388"/>
        <end position="406"/>
    </location>
</feature>
<feature type="compositionally biased region" description="Basic and acidic residues" evidence="6">
    <location>
        <begin position="741"/>
        <end position="761"/>
    </location>
</feature>
<evidence type="ECO:0000256" key="7">
    <source>
        <dbReference type="SAM" id="Phobius"/>
    </source>
</evidence>
<proteinExistence type="inferred from homology"/>
<comment type="caution">
    <text evidence="9">The sequence shown here is derived from an EMBL/GenBank/DDBJ whole genome shotgun (WGS) entry which is preliminary data.</text>
</comment>
<feature type="domain" description="NF-X1-type" evidence="8">
    <location>
        <begin position="569"/>
        <end position="592"/>
    </location>
</feature>
<evidence type="ECO:0000256" key="5">
    <source>
        <dbReference type="ARBA" id="ARBA00022833"/>
    </source>
</evidence>
<feature type="domain" description="NF-X1-type" evidence="8">
    <location>
        <begin position="602"/>
        <end position="620"/>
    </location>
</feature>
<evidence type="ECO:0000259" key="8">
    <source>
        <dbReference type="SMART" id="SM00438"/>
    </source>
</evidence>
<dbReference type="Pfam" id="PF01422">
    <property type="entry name" value="zf-NF-X1"/>
    <property type="match status" value="10"/>
</dbReference>
<keyword evidence="3" id="KW-0677">Repeat</keyword>
<evidence type="ECO:0000256" key="3">
    <source>
        <dbReference type="ARBA" id="ARBA00022737"/>
    </source>
</evidence>
<feature type="domain" description="NF-X1-type" evidence="8">
    <location>
        <begin position="500"/>
        <end position="536"/>
    </location>
</feature>
<dbReference type="PANTHER" id="PTHR12360:SF1">
    <property type="entry name" value="NF-X1-TYPE ZINC FINGER PROTEIN NFXL1"/>
    <property type="match status" value="1"/>
</dbReference>
<feature type="domain" description="NF-X1-type" evidence="8">
    <location>
        <begin position="472"/>
        <end position="492"/>
    </location>
</feature>
<dbReference type="SMART" id="SM00438">
    <property type="entry name" value="ZnF_NFX"/>
    <property type="match status" value="11"/>
</dbReference>
<keyword evidence="7" id="KW-1133">Transmembrane helix</keyword>
<gene>
    <name evidence="9" type="ORF">ODALV1_LOCUS3068</name>
</gene>
<evidence type="ECO:0000313" key="10">
    <source>
        <dbReference type="Proteomes" id="UP001642540"/>
    </source>
</evidence>
<evidence type="ECO:0000256" key="2">
    <source>
        <dbReference type="ARBA" id="ARBA00022723"/>
    </source>
</evidence>
<dbReference type="Proteomes" id="UP001642540">
    <property type="component" value="Unassembled WGS sequence"/>
</dbReference>
<accession>A0ABP1PS11</accession>
<reference evidence="9 10" key="1">
    <citation type="submission" date="2024-08" db="EMBL/GenBank/DDBJ databases">
        <authorList>
            <person name="Cucini C."/>
            <person name="Frati F."/>
        </authorList>
    </citation>
    <scope>NUCLEOTIDE SEQUENCE [LARGE SCALE GENOMIC DNA]</scope>
</reference>
<dbReference type="EMBL" id="CAXLJM020000007">
    <property type="protein sequence ID" value="CAL8075058.1"/>
    <property type="molecule type" value="Genomic_DNA"/>
</dbReference>
<feature type="domain" description="NF-X1-type" evidence="8">
    <location>
        <begin position="336"/>
        <end position="355"/>
    </location>
</feature>
<dbReference type="CDD" id="cd16697">
    <property type="entry name" value="RING-CH-C4HC3_NFXL1"/>
    <property type="match status" value="1"/>
</dbReference>
<feature type="domain" description="NF-X1-type" evidence="8">
    <location>
        <begin position="660"/>
        <end position="681"/>
    </location>
</feature>
<dbReference type="CDD" id="cd06008">
    <property type="entry name" value="NF-X1-zinc-finger"/>
    <property type="match status" value="5"/>
</dbReference>
<feature type="domain" description="NF-X1-type" evidence="8">
    <location>
        <begin position="285"/>
        <end position="304"/>
    </location>
</feature>
<keyword evidence="4" id="KW-0863">Zinc-finger</keyword>
<feature type="region of interest" description="Disordered" evidence="6">
    <location>
        <begin position="724"/>
        <end position="767"/>
    </location>
</feature>
<dbReference type="PANTHER" id="PTHR12360">
    <property type="entry name" value="NUCLEAR TRANSCRIPTION FACTOR, X-BOX BINDING 1 NFX1"/>
    <property type="match status" value="1"/>
</dbReference>
<evidence type="ECO:0000256" key="1">
    <source>
        <dbReference type="ARBA" id="ARBA00007269"/>
    </source>
</evidence>
<keyword evidence="7" id="KW-0812">Transmembrane</keyword>
<dbReference type="InterPro" id="IPR034078">
    <property type="entry name" value="NFX1_fam"/>
</dbReference>
<feature type="domain" description="NF-X1-type" evidence="8">
    <location>
        <begin position="414"/>
        <end position="434"/>
    </location>
</feature>
<organism evidence="9 10">
    <name type="scientific">Orchesella dallaii</name>
    <dbReference type="NCBI Taxonomy" id="48710"/>
    <lineage>
        <taxon>Eukaryota</taxon>
        <taxon>Metazoa</taxon>
        <taxon>Ecdysozoa</taxon>
        <taxon>Arthropoda</taxon>
        <taxon>Hexapoda</taxon>
        <taxon>Collembola</taxon>
        <taxon>Entomobryomorpha</taxon>
        <taxon>Entomobryoidea</taxon>
        <taxon>Orchesellidae</taxon>
        <taxon>Orchesellinae</taxon>
        <taxon>Orchesella</taxon>
    </lineage>
</organism>
<comment type="similarity">
    <text evidence="1">Belongs to the NFX1 family.</text>
</comment>
<evidence type="ECO:0000256" key="4">
    <source>
        <dbReference type="ARBA" id="ARBA00022771"/>
    </source>
</evidence>
<name>A0ABP1PS11_9HEXA</name>
<keyword evidence="2" id="KW-0479">Metal-binding</keyword>